<sequence length="321" mass="36255">MGWKGTVRSVSAAMRAAEREAERRRKAEFKAQQIEEAGQAVDDWKQYLDDIISVHTDKADDINWQSIANAPPLVEPKPEKRHQAEALANIENFQPRIFDFVFGGTSRRRERLDAALADAIAADSDEFARKRSEYLIAEQEREEDAHLATRVLDGEKSAYSEVISVLYDGEELYLGQSIQFKIDDNSVHAMPLVSEADDIVPTFRLKQLQSGKLSKTKMPKGEFNELYQDYVCSVALRLAGDIFGNLPLDECHVTCSATMLNTKTGHLEDAPILSVLFVRDTFERLNLSGLDPSDSLANFNHEMNFRKTKGFERIEPLKPTD</sequence>
<reference evidence="2 3" key="1">
    <citation type="submission" date="2019-12" db="EMBL/GenBank/DDBJ databases">
        <title>Genomic-based taxomic classification of the family Erythrobacteraceae.</title>
        <authorList>
            <person name="Xu L."/>
        </authorList>
    </citation>
    <scope>NUCLEOTIDE SEQUENCE [LARGE SCALE GENOMIC DNA]</scope>
    <source>
        <strain evidence="2 3">KCTC 42006</strain>
    </source>
</reference>
<dbReference type="OrthoDB" id="983149at2"/>
<evidence type="ECO:0000313" key="2">
    <source>
        <dbReference type="EMBL" id="MXO84148.1"/>
    </source>
</evidence>
<gene>
    <name evidence="2" type="ORF">GRI35_12295</name>
</gene>
<dbReference type="AlphaFoldDB" id="A0A844Z8K8"/>
<comment type="caution">
    <text evidence="2">The sequence shown here is derived from an EMBL/GenBank/DDBJ whole genome shotgun (WGS) entry which is preliminary data.</text>
</comment>
<dbReference type="Proteomes" id="UP000460290">
    <property type="component" value="Unassembled WGS sequence"/>
</dbReference>
<name>A0A844Z8K8_9SPHN</name>
<proteinExistence type="predicted"/>
<accession>A0A844Z8K8</accession>
<dbReference type="RefSeq" id="WP_160614418.1">
    <property type="nucleotide sequence ID" value="NZ_JAUFQM010000001.1"/>
</dbReference>
<feature type="region of interest" description="Disordered" evidence="1">
    <location>
        <begin position="1"/>
        <end position="23"/>
    </location>
</feature>
<dbReference type="EMBL" id="WTYZ01000001">
    <property type="protein sequence ID" value="MXO84148.1"/>
    <property type="molecule type" value="Genomic_DNA"/>
</dbReference>
<keyword evidence="3" id="KW-1185">Reference proteome</keyword>
<organism evidence="2 3">
    <name type="scientific">Pontixanthobacter aestiaquae</name>
    <dbReference type="NCBI Taxonomy" id="1509367"/>
    <lineage>
        <taxon>Bacteria</taxon>
        <taxon>Pseudomonadati</taxon>
        <taxon>Pseudomonadota</taxon>
        <taxon>Alphaproteobacteria</taxon>
        <taxon>Sphingomonadales</taxon>
        <taxon>Erythrobacteraceae</taxon>
        <taxon>Pontixanthobacter</taxon>
    </lineage>
</organism>
<evidence type="ECO:0000313" key="3">
    <source>
        <dbReference type="Proteomes" id="UP000460290"/>
    </source>
</evidence>
<protein>
    <submittedName>
        <fullName evidence="2">Uncharacterized protein</fullName>
    </submittedName>
</protein>
<evidence type="ECO:0000256" key="1">
    <source>
        <dbReference type="SAM" id="MobiDB-lite"/>
    </source>
</evidence>